<reference evidence="1 2" key="1">
    <citation type="submission" date="2017-06" db="EMBL/GenBank/DDBJ databases">
        <title>Complete genome sequence of Paenibacillus donghaensis KCTC 13049T isolated from East Sea sediment, South Korea.</title>
        <authorList>
            <person name="Jung B.K."/>
            <person name="Hong S.-J."/>
            <person name="Shin J.-H."/>
        </authorList>
    </citation>
    <scope>NUCLEOTIDE SEQUENCE [LARGE SCALE GENOMIC DNA]</scope>
    <source>
        <strain evidence="1 2">KCTC 13049</strain>
    </source>
</reference>
<name>A0A2Z2KSQ2_9BACL</name>
<dbReference type="PANTHER" id="PTHR43649">
    <property type="entry name" value="ARABINOSE-BINDING PROTEIN-RELATED"/>
    <property type="match status" value="1"/>
</dbReference>
<organism evidence="1 2">
    <name type="scientific">Paenibacillus donghaensis</name>
    <dbReference type="NCBI Taxonomy" id="414771"/>
    <lineage>
        <taxon>Bacteria</taxon>
        <taxon>Bacillati</taxon>
        <taxon>Bacillota</taxon>
        <taxon>Bacilli</taxon>
        <taxon>Bacillales</taxon>
        <taxon>Paenibacillaceae</taxon>
        <taxon>Paenibacillus</taxon>
    </lineage>
</organism>
<dbReference type="EMBL" id="CP021780">
    <property type="protein sequence ID" value="ASA23661.1"/>
    <property type="molecule type" value="Genomic_DNA"/>
</dbReference>
<evidence type="ECO:0000313" key="1">
    <source>
        <dbReference type="EMBL" id="ASA23661.1"/>
    </source>
</evidence>
<sequence>MRLRVLLVMVLVICGGCSFGRDGKLRQNHISSQVEVGTDKGEIYFDEKQAKYVPAVELFTVAAVNPDLAFMEGEDLEYNVHTRWAEERLGIRIRYLWTLPGSSENFANKLRLELAKGKLPDIVTTRDREIIQELIDSGQFREVGSLFEQYASTVWKQAMNEQPSVWDFYEREGEKYAIPILDYEYNSDPLLWIRTDWLKKLGLPVPATIAKLEQVMEAFTRSDPDGNGKADTFGLTLGFRNGASTWMGDSSWIFGAFGTIPEQWNRQPDGSLAYGSTQPGAKQGLALLKKWVKAGYVSGNSSWLDEEGAAALFTSGKAGIIAGPYWMRGWPLSVLTDNEPEASFQAIAIPSGPEGHTGRRGTLPDNGAILINKKMKHPEIFFKYQNYLFDYYATGTGEFATGFAKGYDWAEVDGKPESDPTLLPLGGVRVSSYTLTFDGARIPSQVVKAIPDDILPVLFQQQGASMKDQFTGPPTLTMRTSWELLHMLEQKTFQKIIFTDSPLSEFDAFVDLWSSYGGEQITREVRQWKQAE</sequence>
<dbReference type="KEGG" id="pdh:B9T62_24430"/>
<evidence type="ECO:0000313" key="2">
    <source>
        <dbReference type="Proteomes" id="UP000249890"/>
    </source>
</evidence>
<evidence type="ECO:0008006" key="3">
    <source>
        <dbReference type="Google" id="ProtNLM"/>
    </source>
</evidence>
<accession>A0A2Z2KSQ2</accession>
<dbReference type="PANTHER" id="PTHR43649:SF12">
    <property type="entry name" value="DIACETYLCHITOBIOSE BINDING PROTEIN DASA"/>
    <property type="match status" value="1"/>
</dbReference>
<dbReference type="RefSeq" id="WP_087917648.1">
    <property type="nucleotide sequence ID" value="NZ_CP021780.1"/>
</dbReference>
<keyword evidence="2" id="KW-1185">Reference proteome</keyword>
<gene>
    <name evidence="1" type="ORF">B9T62_24430</name>
</gene>
<dbReference type="AlphaFoldDB" id="A0A2Z2KSQ2"/>
<dbReference type="Pfam" id="PF01547">
    <property type="entry name" value="SBP_bac_1"/>
    <property type="match status" value="1"/>
</dbReference>
<dbReference type="Gene3D" id="3.40.190.10">
    <property type="entry name" value="Periplasmic binding protein-like II"/>
    <property type="match status" value="2"/>
</dbReference>
<proteinExistence type="predicted"/>
<dbReference type="OrthoDB" id="9787283at2"/>
<dbReference type="InterPro" id="IPR050490">
    <property type="entry name" value="Bact_solute-bd_prot1"/>
</dbReference>
<dbReference type="SUPFAM" id="SSF53850">
    <property type="entry name" value="Periplasmic binding protein-like II"/>
    <property type="match status" value="1"/>
</dbReference>
<dbReference type="Proteomes" id="UP000249890">
    <property type="component" value="Chromosome"/>
</dbReference>
<dbReference type="InterPro" id="IPR006059">
    <property type="entry name" value="SBP"/>
</dbReference>
<protein>
    <recommendedName>
        <fullName evidence="3">Sugar ABC transporter</fullName>
    </recommendedName>
</protein>